<proteinExistence type="predicted"/>
<name>F8MJB6_NEUT8</name>
<dbReference type="EMBL" id="GL891303">
    <property type="protein sequence ID" value="EGO59113.1"/>
    <property type="molecule type" value="Genomic_DNA"/>
</dbReference>
<evidence type="ECO:0000256" key="1">
    <source>
        <dbReference type="SAM" id="MobiDB-lite"/>
    </source>
</evidence>
<dbReference type="Proteomes" id="UP000008065">
    <property type="component" value="Unassembled WGS sequence"/>
</dbReference>
<organism evidence="2 3">
    <name type="scientific">Neurospora tetrasperma (strain FGSC 2508 / ATCC MYA-4615 / P0657)</name>
    <dbReference type="NCBI Taxonomy" id="510951"/>
    <lineage>
        <taxon>Eukaryota</taxon>
        <taxon>Fungi</taxon>
        <taxon>Dikarya</taxon>
        <taxon>Ascomycota</taxon>
        <taxon>Pezizomycotina</taxon>
        <taxon>Sordariomycetes</taxon>
        <taxon>Sordariomycetidae</taxon>
        <taxon>Sordariales</taxon>
        <taxon>Sordariaceae</taxon>
        <taxon>Neurospora</taxon>
    </lineage>
</organism>
<gene>
    <name evidence="2" type="ORF">NEUTE1DRAFT_99297</name>
</gene>
<dbReference type="VEuPathDB" id="FungiDB:NEUTE1DRAFT_99297"/>
<accession>F8MJB6</accession>
<reference evidence="3" key="1">
    <citation type="journal article" date="2011" name="Genetics">
        <title>Massive changes in genome architecture accompany the transition to self-fertility in the filamentous fungus Neurospora tetrasperma.</title>
        <authorList>
            <person name="Ellison C.E."/>
            <person name="Stajich J.E."/>
            <person name="Jacobson D.J."/>
            <person name="Natvig D.O."/>
            <person name="Lapidus A."/>
            <person name="Foster B."/>
            <person name="Aerts A."/>
            <person name="Riley R."/>
            <person name="Lindquist E.A."/>
            <person name="Grigoriev I.V."/>
            <person name="Taylor J.W."/>
        </authorList>
    </citation>
    <scope>NUCLEOTIDE SEQUENCE [LARGE SCALE GENOMIC DNA]</scope>
    <source>
        <strain evidence="3">FGSC 2508 / P0657</strain>
    </source>
</reference>
<dbReference type="GeneID" id="20831939"/>
<protein>
    <submittedName>
        <fullName evidence="2">Uncharacterized protein</fullName>
    </submittedName>
</protein>
<evidence type="ECO:0000313" key="2">
    <source>
        <dbReference type="EMBL" id="EGO59113.1"/>
    </source>
</evidence>
<dbReference type="RefSeq" id="XP_009849385.1">
    <property type="nucleotide sequence ID" value="XM_009851083.1"/>
</dbReference>
<dbReference type="AlphaFoldDB" id="F8MJB6"/>
<dbReference type="OrthoDB" id="4590603at2759"/>
<feature type="compositionally biased region" description="Polar residues" evidence="1">
    <location>
        <begin position="154"/>
        <end position="169"/>
    </location>
</feature>
<keyword evidence="3" id="KW-1185">Reference proteome</keyword>
<sequence>MSMASMGLRLRVYIFGFCDAVHDHGYSPSFTKHDTLQIDGTSTFCSTYLVPVRPQFSSTEPQLLGKAITFSGHGISHSVPDLPLRPGLGGLQSQASIGTDVTDFVNPRSRPILFEASRRALLSAEVNILPNSMVEKQSPESAWSFSLGSTPSDAGSSVQVHADNGSTSLKRPHDGALTDIEPLAKRDRLIEELEQMAPTGSKAAIESLPTRQKEINVHGDPVAFTLLKASVPQLVEWGCIDVSITQKAEEQLQQRQ</sequence>
<dbReference type="HOGENOM" id="CLU_1152053_0_0_1"/>
<dbReference type="KEGG" id="nte:NEUTE1DRAFT99297"/>
<evidence type="ECO:0000313" key="3">
    <source>
        <dbReference type="Proteomes" id="UP000008065"/>
    </source>
</evidence>
<feature type="region of interest" description="Disordered" evidence="1">
    <location>
        <begin position="154"/>
        <end position="177"/>
    </location>
</feature>